<feature type="domain" description="C3H1-type" evidence="4">
    <location>
        <begin position="685"/>
        <end position="712"/>
    </location>
</feature>
<gene>
    <name evidence="5" type="ORF">FA10DRAFT_268168</name>
</gene>
<dbReference type="GeneID" id="37044130"/>
<dbReference type="GO" id="GO:0008270">
    <property type="term" value="F:zinc ion binding"/>
    <property type="evidence" value="ECO:0007669"/>
    <property type="project" value="UniProtKB-KW"/>
</dbReference>
<dbReference type="EMBL" id="KZ819637">
    <property type="protein sequence ID" value="PWN89640.1"/>
    <property type="molecule type" value="Genomic_DNA"/>
</dbReference>
<evidence type="ECO:0000313" key="6">
    <source>
        <dbReference type="Proteomes" id="UP000245768"/>
    </source>
</evidence>
<dbReference type="InterPro" id="IPR000571">
    <property type="entry name" value="Znf_CCCH"/>
</dbReference>
<reference evidence="5 6" key="1">
    <citation type="journal article" date="2018" name="Mol. Biol. Evol.">
        <title>Broad Genomic Sampling Reveals a Smut Pathogenic Ancestry of the Fungal Clade Ustilaginomycotina.</title>
        <authorList>
            <person name="Kijpornyongpan T."/>
            <person name="Mondo S.J."/>
            <person name="Barry K."/>
            <person name="Sandor L."/>
            <person name="Lee J."/>
            <person name="Lipzen A."/>
            <person name="Pangilinan J."/>
            <person name="LaButti K."/>
            <person name="Hainaut M."/>
            <person name="Henrissat B."/>
            <person name="Grigoriev I.V."/>
            <person name="Spatafora J.W."/>
            <person name="Aime M.C."/>
        </authorList>
    </citation>
    <scope>NUCLEOTIDE SEQUENCE [LARGE SCALE GENOMIC DNA]</scope>
    <source>
        <strain evidence="5 6">MCA 4198</strain>
    </source>
</reference>
<feature type="region of interest" description="Disordered" evidence="3">
    <location>
        <begin position="537"/>
        <end position="687"/>
    </location>
</feature>
<proteinExistence type="predicted"/>
<keyword evidence="6" id="KW-1185">Reference proteome</keyword>
<feature type="region of interest" description="Disordered" evidence="3">
    <location>
        <begin position="51"/>
        <end position="241"/>
    </location>
</feature>
<dbReference type="InParanoid" id="A0A316YJC7"/>
<sequence>MLGSRPVAATLMGSVPPSSPPIAYPIASPGQLGDAACPIIIEPDEVDMELQHGPNEVEPKTGHVGLGIEETPSPAPAPNSEANEKDAGGKARNSALAVELPPRDAGRGSASPTTPPLPSLSVDMPTPEVSPTSSIGTASTCTTAPVSPVTPTMANTPMVTANTATVAGQSQPLRRNSLASKKLTAGLAPPPSLAGQKRRRSAPSTVSMYEQLLSGSGGSLQGKASSANQAGASGKDMFAGPNKRLKRSVRFKSDEDLVETRLYELQPGEVEDKRIAAGSRVDGQQDPEERWKALKIDREKKVDRDKLLEEELEDERLEKQEEEEATVAAEEQEKFEHEMKRGVATRCGQKQTIPWYPPRKVWLSDAQLFMLAEPGSESTDRALAEEAGFPSSFPSLPDNGDESLGDVVEEEPTEALSTVDFLPSNLRRDTYTLFDPFEPFGQEELPPPQQQQQQAEHDFLHQVPAPYQPEAQVWQQQGGNALHFPPPVYHTTAQRQQHETYYPQWPSVGNEFSQVYDHAVPMSQPWQGSSAYHVSVQPPHFLPAPKGMPGPTPNQQQGGSKWPSTAAQQRSPQASYRPVAAGGSVPSSSESSRPWYPSGPPRPPSTLQPSSKNTFSAAPRKTGSNKADLGAQNRFTMRQQQHNNSQQHSTYQPQQRPMPRPLAPASSASHAQRPGQGAGKRVGKKKSDKICFFFNGPKGCIKDDCPFRHERH</sequence>
<feature type="compositionally biased region" description="Pro residues" evidence="3">
    <location>
        <begin position="540"/>
        <end position="552"/>
    </location>
</feature>
<evidence type="ECO:0000313" key="5">
    <source>
        <dbReference type="EMBL" id="PWN89640.1"/>
    </source>
</evidence>
<evidence type="ECO:0000256" key="3">
    <source>
        <dbReference type="SAM" id="MobiDB-lite"/>
    </source>
</evidence>
<feature type="compositionally biased region" description="Low complexity" evidence="3">
    <location>
        <begin position="639"/>
        <end position="649"/>
    </location>
</feature>
<feature type="compositionally biased region" description="Pro residues" evidence="3">
    <location>
        <begin position="597"/>
        <end position="606"/>
    </location>
</feature>
<accession>A0A316YJC7</accession>
<organism evidence="5 6">
    <name type="scientific">Acaromyces ingoldii</name>
    <dbReference type="NCBI Taxonomy" id="215250"/>
    <lineage>
        <taxon>Eukaryota</taxon>
        <taxon>Fungi</taxon>
        <taxon>Dikarya</taxon>
        <taxon>Basidiomycota</taxon>
        <taxon>Ustilaginomycotina</taxon>
        <taxon>Exobasidiomycetes</taxon>
        <taxon>Exobasidiales</taxon>
        <taxon>Cryptobasidiaceae</taxon>
        <taxon>Acaromyces</taxon>
    </lineage>
</organism>
<feature type="compositionally biased region" description="Polar residues" evidence="3">
    <location>
        <begin position="129"/>
        <end position="179"/>
    </location>
</feature>
<keyword evidence="1" id="KW-0479">Metal-binding</keyword>
<evidence type="ECO:0000256" key="1">
    <source>
        <dbReference type="PROSITE-ProRule" id="PRU00723"/>
    </source>
</evidence>
<keyword evidence="2" id="KW-0175">Coiled coil</keyword>
<feature type="zinc finger region" description="C3H1-type" evidence="1">
    <location>
        <begin position="685"/>
        <end position="712"/>
    </location>
</feature>
<feature type="compositionally biased region" description="Polar residues" evidence="3">
    <location>
        <begin position="222"/>
        <end position="231"/>
    </location>
</feature>
<feature type="compositionally biased region" description="Low complexity" evidence="3">
    <location>
        <begin position="582"/>
        <end position="596"/>
    </location>
</feature>
<evidence type="ECO:0000259" key="4">
    <source>
        <dbReference type="PROSITE" id="PS50103"/>
    </source>
</evidence>
<evidence type="ECO:0000256" key="2">
    <source>
        <dbReference type="SAM" id="Coils"/>
    </source>
</evidence>
<keyword evidence="1" id="KW-0863">Zinc-finger</keyword>
<feature type="compositionally biased region" description="Polar residues" evidence="3">
    <location>
        <begin position="553"/>
        <end position="574"/>
    </location>
</feature>
<protein>
    <recommendedName>
        <fullName evidence="4">C3H1-type domain-containing protein</fullName>
    </recommendedName>
</protein>
<dbReference type="RefSeq" id="XP_025376838.1">
    <property type="nucleotide sequence ID" value="XM_025522214.1"/>
</dbReference>
<dbReference type="PROSITE" id="PS50103">
    <property type="entry name" value="ZF_C3H1"/>
    <property type="match status" value="1"/>
</dbReference>
<feature type="coiled-coil region" evidence="2">
    <location>
        <begin position="305"/>
        <end position="332"/>
    </location>
</feature>
<dbReference type="Proteomes" id="UP000245768">
    <property type="component" value="Unassembled WGS sequence"/>
</dbReference>
<name>A0A316YJC7_9BASI</name>
<dbReference type="AlphaFoldDB" id="A0A316YJC7"/>
<keyword evidence="1" id="KW-0862">Zinc</keyword>